<feature type="compositionally biased region" description="Polar residues" evidence="1">
    <location>
        <begin position="301"/>
        <end position="315"/>
    </location>
</feature>
<feature type="region of interest" description="Disordered" evidence="1">
    <location>
        <begin position="260"/>
        <end position="282"/>
    </location>
</feature>
<evidence type="ECO:0000256" key="1">
    <source>
        <dbReference type="SAM" id="MobiDB-lite"/>
    </source>
</evidence>
<dbReference type="CDD" id="cd17043">
    <property type="entry name" value="RA"/>
    <property type="match status" value="1"/>
</dbReference>
<dbReference type="PANTHER" id="PTHR21298">
    <property type="entry name" value="GH01721P"/>
    <property type="match status" value="1"/>
</dbReference>
<reference evidence="4" key="1">
    <citation type="submission" date="2025-08" db="UniProtKB">
        <authorList>
            <consortium name="RefSeq"/>
        </authorList>
    </citation>
    <scope>IDENTIFICATION</scope>
</reference>
<dbReference type="GO" id="GO:0007165">
    <property type="term" value="P:signal transduction"/>
    <property type="evidence" value="ECO:0007669"/>
    <property type="project" value="InterPro"/>
</dbReference>
<accession>A0AAJ7SDJ6</accession>
<evidence type="ECO:0000313" key="3">
    <source>
        <dbReference type="Proteomes" id="UP000694867"/>
    </source>
</evidence>
<gene>
    <name evidence="4" type="primary">LOC100901866</name>
</gene>
<dbReference type="GO" id="GO:0045743">
    <property type="term" value="P:positive regulation of fibroblast growth factor receptor signaling pathway"/>
    <property type="evidence" value="ECO:0007669"/>
    <property type="project" value="TreeGrafter"/>
</dbReference>
<feature type="compositionally biased region" description="Low complexity" evidence="1">
    <location>
        <begin position="261"/>
        <end position="282"/>
    </location>
</feature>
<dbReference type="SUPFAM" id="SSF54236">
    <property type="entry name" value="Ubiquitin-like"/>
    <property type="match status" value="2"/>
</dbReference>
<feature type="region of interest" description="Disordered" evidence="1">
    <location>
        <begin position="299"/>
        <end position="324"/>
    </location>
</feature>
<dbReference type="GO" id="GO:0045742">
    <property type="term" value="P:positive regulation of epidermal growth factor receptor signaling pathway"/>
    <property type="evidence" value="ECO:0007669"/>
    <property type="project" value="TreeGrafter"/>
</dbReference>
<dbReference type="CTD" id="33814"/>
<dbReference type="AlphaFoldDB" id="A0AAJ7SDJ6"/>
<dbReference type="KEGG" id="goe:100901866"/>
<protein>
    <submittedName>
        <fullName evidence="4">Uncharacterized protein LOC100901866</fullName>
    </submittedName>
</protein>
<name>A0AAJ7SDJ6_9ACAR</name>
<dbReference type="Gene3D" id="3.10.20.90">
    <property type="entry name" value="Phosphatidylinositol 3-kinase Catalytic Subunit, Chain A, domain 1"/>
    <property type="match status" value="2"/>
</dbReference>
<dbReference type="SMART" id="SM00314">
    <property type="entry name" value="RA"/>
    <property type="match status" value="2"/>
</dbReference>
<dbReference type="Proteomes" id="UP000694867">
    <property type="component" value="Unplaced"/>
</dbReference>
<dbReference type="RefSeq" id="XP_028966519.1">
    <property type="nucleotide sequence ID" value="XM_029110686.1"/>
</dbReference>
<sequence>MLKHVHSSTTSLFRCGKPIAKDSLSLNSTISLSSGSNSANLELASSRSSSTCSLHDSLSLTGSPQKPQVKKVMVKVYARVLCSDIEYKTLCIDGTTSAQQVIMMLLQKFKMKHRDPNLYYLTMEVWMRSTGIPIRTIMVLDDEARPAELQACHPKGESKFLLQMRRGGLIKVYDSCLMAGSLYKSLLVSEKTTAEQVVQLVLHCYNAPDRPSKYALFLVSHTSSYERMVYPQEIPLKLQQDWPSSQRLAFHLRSAQPAPSCPSTWSTGSTGSNSSASSTLSTESAASMQSVFNSCPAPKSVVTSHSHNHSLTHQLSEPRRHGPLLTPQDVFIHRLRSSRSSVELSSSGTSSHSSSPSPSIAVHGPTKSQPTVYNPYENCFYI</sequence>
<dbReference type="Pfam" id="PF00788">
    <property type="entry name" value="RA"/>
    <property type="match status" value="2"/>
</dbReference>
<evidence type="ECO:0000259" key="2">
    <source>
        <dbReference type="PROSITE" id="PS50200"/>
    </source>
</evidence>
<organism evidence="3 4">
    <name type="scientific">Galendromus occidentalis</name>
    <name type="common">western predatory mite</name>
    <dbReference type="NCBI Taxonomy" id="34638"/>
    <lineage>
        <taxon>Eukaryota</taxon>
        <taxon>Metazoa</taxon>
        <taxon>Ecdysozoa</taxon>
        <taxon>Arthropoda</taxon>
        <taxon>Chelicerata</taxon>
        <taxon>Arachnida</taxon>
        <taxon>Acari</taxon>
        <taxon>Parasitiformes</taxon>
        <taxon>Mesostigmata</taxon>
        <taxon>Gamasina</taxon>
        <taxon>Phytoseioidea</taxon>
        <taxon>Phytoseiidae</taxon>
        <taxon>Typhlodrominae</taxon>
        <taxon>Galendromus</taxon>
    </lineage>
</organism>
<feature type="domain" description="Ras-associating" evidence="2">
    <location>
        <begin position="166"/>
        <end position="257"/>
    </location>
</feature>
<keyword evidence="3" id="KW-1185">Reference proteome</keyword>
<dbReference type="PROSITE" id="PS50200">
    <property type="entry name" value="RA"/>
    <property type="match status" value="2"/>
</dbReference>
<feature type="compositionally biased region" description="Low complexity" evidence="1">
    <location>
        <begin position="342"/>
        <end position="359"/>
    </location>
</feature>
<dbReference type="InterPro" id="IPR029071">
    <property type="entry name" value="Ubiquitin-like_domsf"/>
</dbReference>
<feature type="domain" description="Ras-associating" evidence="2">
    <location>
        <begin position="70"/>
        <end position="163"/>
    </location>
</feature>
<dbReference type="GeneID" id="100901866"/>
<proteinExistence type="predicted"/>
<feature type="region of interest" description="Disordered" evidence="1">
    <location>
        <begin position="342"/>
        <end position="368"/>
    </location>
</feature>
<evidence type="ECO:0000313" key="4">
    <source>
        <dbReference type="RefSeq" id="XP_028966519.1"/>
    </source>
</evidence>
<dbReference type="InterPro" id="IPR000159">
    <property type="entry name" value="RA_dom"/>
</dbReference>
<dbReference type="PANTHER" id="PTHR21298:SF2">
    <property type="entry name" value="GH01721P"/>
    <property type="match status" value="1"/>
</dbReference>